<dbReference type="Proteomes" id="UP000284021">
    <property type="component" value="Unassembled WGS sequence"/>
</dbReference>
<reference evidence="6 7" key="1">
    <citation type="submission" date="2018-09" db="EMBL/GenBank/DDBJ databases">
        <authorList>
            <person name="Zhu H."/>
        </authorList>
    </citation>
    <scope>NUCLEOTIDE SEQUENCE [LARGE SCALE GENOMIC DNA]</scope>
    <source>
        <strain evidence="6 7">K1S02-6</strain>
    </source>
</reference>
<evidence type="ECO:0000313" key="7">
    <source>
        <dbReference type="Proteomes" id="UP000284021"/>
    </source>
</evidence>
<dbReference type="OrthoDB" id="9769319at2"/>
<dbReference type="AlphaFoldDB" id="A0A418XMC7"/>
<gene>
    <name evidence="6" type="ORF">D3879_10390</name>
</gene>
<evidence type="ECO:0000256" key="4">
    <source>
        <dbReference type="ARBA" id="ARBA00022764"/>
    </source>
</evidence>
<dbReference type="EMBL" id="QYUR01000002">
    <property type="protein sequence ID" value="RJG13613.1"/>
    <property type="molecule type" value="Genomic_DNA"/>
</dbReference>
<proteinExistence type="predicted"/>
<dbReference type="PANTHER" id="PTHR30222:SF18">
    <property type="entry name" value="BIFUNCTIONAL POLYHYDROXYBUTYRATE SYNTHASE _ ABC TRANSPORTER PERIPLASMIC BINDING PROTEIN-RELATED"/>
    <property type="match status" value="1"/>
</dbReference>
<feature type="chain" id="PRO_5019265260" evidence="5">
    <location>
        <begin position="20"/>
        <end position="211"/>
    </location>
</feature>
<comment type="subcellular location">
    <subcellularLocation>
        <location evidence="1">Periplasm</location>
    </subcellularLocation>
</comment>
<keyword evidence="4" id="KW-0574">Periplasm</keyword>
<evidence type="ECO:0000313" key="6">
    <source>
        <dbReference type="EMBL" id="RJG13613.1"/>
    </source>
</evidence>
<keyword evidence="7" id="KW-1185">Reference proteome</keyword>
<dbReference type="Gene3D" id="3.40.190.10">
    <property type="entry name" value="Periplasmic binding protein-like II"/>
    <property type="match status" value="2"/>
</dbReference>
<evidence type="ECO:0000256" key="5">
    <source>
        <dbReference type="SAM" id="SignalP"/>
    </source>
</evidence>
<evidence type="ECO:0000256" key="1">
    <source>
        <dbReference type="ARBA" id="ARBA00004418"/>
    </source>
</evidence>
<evidence type="ECO:0000256" key="3">
    <source>
        <dbReference type="ARBA" id="ARBA00022729"/>
    </source>
</evidence>
<comment type="caution">
    <text evidence="6">The sequence shown here is derived from an EMBL/GenBank/DDBJ whole genome shotgun (WGS) entry which is preliminary data.</text>
</comment>
<accession>A0A418XMC7</accession>
<dbReference type="GO" id="GO:0019808">
    <property type="term" value="F:polyamine binding"/>
    <property type="evidence" value="ECO:0007669"/>
    <property type="project" value="InterPro"/>
</dbReference>
<dbReference type="InterPro" id="IPR006059">
    <property type="entry name" value="SBP"/>
</dbReference>
<dbReference type="GO" id="GO:0042597">
    <property type="term" value="C:periplasmic space"/>
    <property type="evidence" value="ECO:0007669"/>
    <property type="project" value="UniProtKB-SubCell"/>
</dbReference>
<dbReference type="PRINTS" id="PR00909">
    <property type="entry name" value="SPERMDNBNDNG"/>
</dbReference>
<dbReference type="SUPFAM" id="SSF53850">
    <property type="entry name" value="Periplasmic binding protein-like II"/>
    <property type="match status" value="1"/>
</dbReference>
<keyword evidence="3 5" id="KW-0732">Signal</keyword>
<dbReference type="RefSeq" id="WP_119954167.1">
    <property type="nucleotide sequence ID" value="NZ_QYUR01000002.1"/>
</dbReference>
<name>A0A418XMC7_9PSED</name>
<keyword evidence="2" id="KW-0813">Transport</keyword>
<dbReference type="InterPro" id="IPR001188">
    <property type="entry name" value="Sperm_putr-bd"/>
</dbReference>
<protein>
    <submittedName>
        <fullName evidence="6">Extracellular solute-binding protein</fullName>
    </submittedName>
</protein>
<dbReference type="PANTHER" id="PTHR30222">
    <property type="entry name" value="SPERMIDINE/PUTRESCINE-BINDING PERIPLASMIC PROTEIN"/>
    <property type="match status" value="1"/>
</dbReference>
<dbReference type="GO" id="GO:0015846">
    <property type="term" value="P:polyamine transport"/>
    <property type="evidence" value="ECO:0007669"/>
    <property type="project" value="InterPro"/>
</dbReference>
<sequence length="211" mass="23308">MARLAWLIVLSAVVFQAQAQEVLRFKTWKNYIDPTVLENFQRETGVRVDYQTFTTAEELNQALARGDLIDVVVPSHFQLAGLITNKRLQALDFRQLPQHANVDPNLLALLAGLNSANRYAAPYLWGTVGLAVNQKLAEPAFGGPLPNSWGVLFDQSQSARLEGCGIGWLDAPEETVSLWLNYRGKNLSRSSERQIAHAGKPLLELGGGQAR</sequence>
<organism evidence="6 7">
    <name type="scientific">Pseudomonas cavernicola</name>
    <dbReference type="NCBI Taxonomy" id="2320866"/>
    <lineage>
        <taxon>Bacteria</taxon>
        <taxon>Pseudomonadati</taxon>
        <taxon>Pseudomonadota</taxon>
        <taxon>Gammaproteobacteria</taxon>
        <taxon>Pseudomonadales</taxon>
        <taxon>Pseudomonadaceae</taxon>
        <taxon>Pseudomonas</taxon>
    </lineage>
</organism>
<evidence type="ECO:0000256" key="2">
    <source>
        <dbReference type="ARBA" id="ARBA00022448"/>
    </source>
</evidence>
<feature type="signal peptide" evidence="5">
    <location>
        <begin position="1"/>
        <end position="19"/>
    </location>
</feature>
<dbReference type="Pfam" id="PF01547">
    <property type="entry name" value="SBP_bac_1"/>
    <property type="match status" value="1"/>
</dbReference>